<dbReference type="Proteomes" id="UP000030748">
    <property type="component" value="Unassembled WGS sequence"/>
</dbReference>
<sequence length="103" mass="11643">MEIAEQHTTEHLNGEQNTSIDRLGNLPDPILLHILSFFPTKFSVTTSVLARRWRFLCAYVPNFDLCCLTSVLPLRLFTFKTLVNLRLASCSVIPMEASTIICS</sequence>
<evidence type="ECO:0000313" key="2">
    <source>
        <dbReference type="EMBL" id="EYU20859.1"/>
    </source>
</evidence>
<dbReference type="Pfam" id="PF00646">
    <property type="entry name" value="F-box"/>
    <property type="match status" value="1"/>
</dbReference>
<dbReference type="CDD" id="cd22160">
    <property type="entry name" value="F-box_AtFBL13-like"/>
    <property type="match status" value="1"/>
</dbReference>
<feature type="non-terminal residue" evidence="2">
    <location>
        <position position="103"/>
    </location>
</feature>
<evidence type="ECO:0000313" key="3">
    <source>
        <dbReference type="Proteomes" id="UP000030748"/>
    </source>
</evidence>
<evidence type="ECO:0000259" key="1">
    <source>
        <dbReference type="Pfam" id="PF00646"/>
    </source>
</evidence>
<accession>A0A022PZC8</accession>
<dbReference type="Gene3D" id="1.20.1280.50">
    <property type="match status" value="1"/>
</dbReference>
<dbReference type="InterPro" id="IPR001810">
    <property type="entry name" value="F-box_dom"/>
</dbReference>
<reference evidence="2 3" key="1">
    <citation type="journal article" date="2013" name="Proc. Natl. Acad. Sci. U.S.A.">
        <title>Fine-scale variation in meiotic recombination in Mimulus inferred from population shotgun sequencing.</title>
        <authorList>
            <person name="Hellsten U."/>
            <person name="Wright K.M."/>
            <person name="Jenkins J."/>
            <person name="Shu S."/>
            <person name="Yuan Y."/>
            <person name="Wessler S.R."/>
            <person name="Schmutz J."/>
            <person name="Willis J.H."/>
            <person name="Rokhsar D.S."/>
        </authorList>
    </citation>
    <scope>NUCLEOTIDE SEQUENCE [LARGE SCALE GENOMIC DNA]</scope>
    <source>
        <strain evidence="3">cv. DUN x IM62</strain>
    </source>
</reference>
<dbReference type="InterPro" id="IPR053781">
    <property type="entry name" value="F-box_AtFBL13-like"/>
</dbReference>
<dbReference type="AlphaFoldDB" id="A0A022PZC8"/>
<name>A0A022PZC8_ERYGU</name>
<keyword evidence="3" id="KW-1185">Reference proteome</keyword>
<gene>
    <name evidence="2" type="ORF">MIMGU_mgv11b020034mg</name>
</gene>
<dbReference type="EMBL" id="KI632259">
    <property type="protein sequence ID" value="EYU20859.1"/>
    <property type="molecule type" value="Genomic_DNA"/>
</dbReference>
<feature type="domain" description="F-box" evidence="1">
    <location>
        <begin position="25"/>
        <end position="62"/>
    </location>
</feature>
<proteinExistence type="predicted"/>
<dbReference type="InterPro" id="IPR055294">
    <property type="entry name" value="FBL60-like"/>
</dbReference>
<organism evidence="2 3">
    <name type="scientific">Erythranthe guttata</name>
    <name type="common">Yellow monkey flower</name>
    <name type="synonym">Mimulus guttatus</name>
    <dbReference type="NCBI Taxonomy" id="4155"/>
    <lineage>
        <taxon>Eukaryota</taxon>
        <taxon>Viridiplantae</taxon>
        <taxon>Streptophyta</taxon>
        <taxon>Embryophyta</taxon>
        <taxon>Tracheophyta</taxon>
        <taxon>Spermatophyta</taxon>
        <taxon>Magnoliopsida</taxon>
        <taxon>eudicotyledons</taxon>
        <taxon>Gunneridae</taxon>
        <taxon>Pentapetalae</taxon>
        <taxon>asterids</taxon>
        <taxon>lamiids</taxon>
        <taxon>Lamiales</taxon>
        <taxon>Phrymaceae</taxon>
        <taxon>Erythranthe</taxon>
    </lineage>
</organism>
<protein>
    <recommendedName>
        <fullName evidence="1">F-box domain-containing protein</fullName>
    </recommendedName>
</protein>
<dbReference type="SUPFAM" id="SSF81383">
    <property type="entry name" value="F-box domain"/>
    <property type="match status" value="1"/>
</dbReference>
<dbReference type="PANTHER" id="PTHR31293:SF12">
    <property type="entry name" value="RNI-LIKE SUPERFAMILY PROTEIN"/>
    <property type="match status" value="1"/>
</dbReference>
<dbReference type="InterPro" id="IPR036047">
    <property type="entry name" value="F-box-like_dom_sf"/>
</dbReference>
<dbReference type="PANTHER" id="PTHR31293">
    <property type="entry name" value="RNI-LIKE SUPERFAMILY PROTEIN"/>
    <property type="match status" value="1"/>
</dbReference>